<dbReference type="Proteomes" id="UP000656732">
    <property type="component" value="Unassembled WGS sequence"/>
</dbReference>
<proteinExistence type="predicted"/>
<dbReference type="RefSeq" id="WP_189558085.1">
    <property type="nucleotide sequence ID" value="NZ_BMTE01000002.1"/>
</dbReference>
<name>A0A918EVS5_9ACTN</name>
<feature type="transmembrane region" description="Helical" evidence="1">
    <location>
        <begin position="66"/>
        <end position="90"/>
    </location>
</feature>
<evidence type="ECO:0000313" key="3">
    <source>
        <dbReference type="Proteomes" id="UP000656732"/>
    </source>
</evidence>
<keyword evidence="1" id="KW-0812">Transmembrane</keyword>
<reference evidence="2" key="2">
    <citation type="submission" date="2020-09" db="EMBL/GenBank/DDBJ databases">
        <authorList>
            <person name="Sun Q."/>
            <person name="Ohkuma M."/>
        </authorList>
    </citation>
    <scope>NUCLEOTIDE SEQUENCE</scope>
    <source>
        <strain evidence="2">JCM 4403</strain>
    </source>
</reference>
<evidence type="ECO:0000256" key="1">
    <source>
        <dbReference type="SAM" id="Phobius"/>
    </source>
</evidence>
<keyword evidence="3" id="KW-1185">Reference proteome</keyword>
<dbReference type="AlphaFoldDB" id="A0A918EVS5"/>
<accession>A0A918EVS5</accession>
<evidence type="ECO:0000313" key="2">
    <source>
        <dbReference type="EMBL" id="GGQ79309.1"/>
    </source>
</evidence>
<comment type="caution">
    <text evidence="2">The sequence shown here is derived from an EMBL/GenBank/DDBJ whole genome shotgun (WGS) entry which is preliminary data.</text>
</comment>
<keyword evidence="1" id="KW-0472">Membrane</keyword>
<organism evidence="2 3">
    <name type="scientific">Streptomyces pilosus</name>
    <dbReference type="NCBI Taxonomy" id="28893"/>
    <lineage>
        <taxon>Bacteria</taxon>
        <taxon>Bacillati</taxon>
        <taxon>Actinomycetota</taxon>
        <taxon>Actinomycetes</taxon>
        <taxon>Kitasatosporales</taxon>
        <taxon>Streptomycetaceae</taxon>
        <taxon>Streptomyces</taxon>
    </lineage>
</organism>
<reference evidence="2" key="1">
    <citation type="journal article" date="2014" name="Int. J. Syst. Evol. Microbiol.">
        <title>Complete genome sequence of Corynebacterium casei LMG S-19264T (=DSM 44701T), isolated from a smear-ripened cheese.</title>
        <authorList>
            <consortium name="US DOE Joint Genome Institute (JGI-PGF)"/>
            <person name="Walter F."/>
            <person name="Albersmeier A."/>
            <person name="Kalinowski J."/>
            <person name="Ruckert C."/>
        </authorList>
    </citation>
    <scope>NUCLEOTIDE SEQUENCE</scope>
    <source>
        <strain evidence="2">JCM 4403</strain>
    </source>
</reference>
<evidence type="ECO:0008006" key="4">
    <source>
        <dbReference type="Google" id="ProtNLM"/>
    </source>
</evidence>
<sequence length="295" mass="31578">MSAFLSELGRRLAEKWLTALVLPGLLFTGAVLLAATLRHTHALDVDFLLSRAASYNRDVRGTGSTAVLLAVSGALLAAAGAGLLAQAVAVPVRVVWLGRWPSPLGPLSSALVRRRADRWQRLQARYAEEVERPRPDRAVIDALAARRNRIAPAPPCRPTWIGDRIAATDRRVHLEYGLDLTSAWPRLWLTVPEEVRAELRAARSALDSATTTAAWGVLYVLLGLLWWPAAVAGAGTLTAAWRRGRSGAGELAELAESTVDLHGAALGAALGLGTADAPLTRELGRRITARLRKGA</sequence>
<gene>
    <name evidence="2" type="ORF">GCM10010280_27430</name>
</gene>
<keyword evidence="1" id="KW-1133">Transmembrane helix</keyword>
<protein>
    <recommendedName>
        <fullName evidence="4">Vegetative cell wall protein gp1</fullName>
    </recommendedName>
</protein>
<dbReference type="EMBL" id="BMTU01000004">
    <property type="protein sequence ID" value="GGQ79309.1"/>
    <property type="molecule type" value="Genomic_DNA"/>
</dbReference>